<dbReference type="Proteomes" id="UP000005974">
    <property type="component" value="Unassembled WGS sequence"/>
</dbReference>
<proteinExistence type="predicted"/>
<reference evidence="3 4" key="1">
    <citation type="submission" date="2012-02" db="EMBL/GenBank/DDBJ databases">
        <title>The Genome Sequence of Bacteroides dorei CL02T12C06.</title>
        <authorList>
            <consortium name="The Broad Institute Genome Sequencing Platform"/>
            <person name="Earl A."/>
            <person name="Ward D."/>
            <person name="Feldgarden M."/>
            <person name="Gevers D."/>
            <person name="Zitomersky N.L."/>
            <person name="Coyne M.J."/>
            <person name="Comstock L.E."/>
            <person name="Young S.K."/>
            <person name="Zeng Q."/>
            <person name="Gargeya S."/>
            <person name="Fitzgerald M."/>
            <person name="Haas B."/>
            <person name="Abouelleil A."/>
            <person name="Alvarado L."/>
            <person name="Arachchi H.M."/>
            <person name="Berlin A."/>
            <person name="Chapman S.B."/>
            <person name="Gearin G."/>
            <person name="Goldberg J."/>
            <person name="Griggs A."/>
            <person name="Gujja S."/>
            <person name="Hansen M."/>
            <person name="Heiman D."/>
            <person name="Howarth C."/>
            <person name="Larimer J."/>
            <person name="Lui A."/>
            <person name="MacDonald P.J.P."/>
            <person name="McCowen C."/>
            <person name="Montmayeur A."/>
            <person name="Murphy C."/>
            <person name="Neiman D."/>
            <person name="Pearson M."/>
            <person name="Priest M."/>
            <person name="Roberts A."/>
            <person name="Saif S."/>
            <person name="Shea T."/>
            <person name="Sisk P."/>
            <person name="Stolte C."/>
            <person name="Sykes S."/>
            <person name="Wortman J."/>
            <person name="Nusbaum C."/>
            <person name="Birren B."/>
        </authorList>
    </citation>
    <scope>NUCLEOTIDE SEQUENCE [LARGE SCALE GENOMIC DNA]</scope>
    <source>
        <strain evidence="3 4">CL02T12C06</strain>
    </source>
</reference>
<sequence>MFERNRCHIRIISRYKMSEYGSFDILWLNGGWITGEDIHLDRRLSKARKKHPGLISVDRSIRGKNENYQTPERGISETQLNYPWESCPPLSNDWGWTPNAPFKSPQKIINILIGIIAKGGCLLLGVGLTPSKTK</sequence>
<dbReference type="Pfam" id="PF01120">
    <property type="entry name" value="Alpha_L_fucos"/>
    <property type="match status" value="1"/>
</dbReference>
<protein>
    <submittedName>
        <fullName evidence="3">Multifunctional protein ADE2</fullName>
    </submittedName>
</protein>
<keyword evidence="1" id="KW-0472">Membrane</keyword>
<keyword evidence="4" id="KW-1185">Reference proteome</keyword>
<dbReference type="AlphaFoldDB" id="I9RE99"/>
<keyword evidence="1" id="KW-0812">Transmembrane</keyword>
<dbReference type="Gene3D" id="3.20.20.80">
    <property type="entry name" value="Glycosidases"/>
    <property type="match status" value="1"/>
</dbReference>
<evidence type="ECO:0000313" key="3">
    <source>
        <dbReference type="EMBL" id="EIY41001.1"/>
    </source>
</evidence>
<dbReference type="InterPro" id="IPR017853">
    <property type="entry name" value="GH"/>
</dbReference>
<dbReference type="EMBL" id="AGXJ01000001">
    <property type="protein sequence ID" value="EIY41001.1"/>
    <property type="molecule type" value="Genomic_DNA"/>
</dbReference>
<feature type="transmembrane region" description="Helical" evidence="1">
    <location>
        <begin position="108"/>
        <end position="128"/>
    </location>
</feature>
<dbReference type="SUPFAM" id="SSF51445">
    <property type="entry name" value="(Trans)glycosidases"/>
    <property type="match status" value="1"/>
</dbReference>
<organism evidence="3 4">
    <name type="scientific">Phocaeicola dorei CL02T12C06</name>
    <dbReference type="NCBI Taxonomy" id="997876"/>
    <lineage>
        <taxon>Bacteria</taxon>
        <taxon>Pseudomonadati</taxon>
        <taxon>Bacteroidota</taxon>
        <taxon>Bacteroidia</taxon>
        <taxon>Bacteroidales</taxon>
        <taxon>Bacteroidaceae</taxon>
        <taxon>Phocaeicola</taxon>
    </lineage>
</organism>
<keyword evidence="1" id="KW-1133">Transmembrane helix</keyword>
<feature type="domain" description="Glycoside hydrolase family 29 N-terminal" evidence="2">
    <location>
        <begin position="17"/>
        <end position="130"/>
    </location>
</feature>
<dbReference type="HOGENOM" id="CLU_2068360_0_0_10"/>
<gene>
    <name evidence="3" type="ORF">HMPREF1064_00005</name>
</gene>
<comment type="caution">
    <text evidence="3">The sequence shown here is derived from an EMBL/GenBank/DDBJ whole genome shotgun (WGS) entry which is preliminary data.</text>
</comment>
<dbReference type="PATRIC" id="fig|997876.3.peg.5"/>
<evidence type="ECO:0000313" key="4">
    <source>
        <dbReference type="Proteomes" id="UP000005974"/>
    </source>
</evidence>
<dbReference type="InterPro" id="IPR057739">
    <property type="entry name" value="Glyco_hydro_29_N"/>
</dbReference>
<name>I9RE99_9BACT</name>
<dbReference type="GO" id="GO:0005975">
    <property type="term" value="P:carbohydrate metabolic process"/>
    <property type="evidence" value="ECO:0007669"/>
    <property type="project" value="InterPro"/>
</dbReference>
<accession>I9RE99</accession>
<evidence type="ECO:0000259" key="2">
    <source>
        <dbReference type="Pfam" id="PF01120"/>
    </source>
</evidence>
<dbReference type="GO" id="GO:0004560">
    <property type="term" value="F:alpha-L-fucosidase activity"/>
    <property type="evidence" value="ECO:0007669"/>
    <property type="project" value="InterPro"/>
</dbReference>
<evidence type="ECO:0000256" key="1">
    <source>
        <dbReference type="SAM" id="Phobius"/>
    </source>
</evidence>